<keyword evidence="2" id="KW-1185">Reference proteome</keyword>
<accession>A0A5B7JYV0</accession>
<dbReference type="Proteomes" id="UP000324222">
    <property type="component" value="Unassembled WGS sequence"/>
</dbReference>
<evidence type="ECO:0000313" key="1">
    <source>
        <dbReference type="EMBL" id="MPC99496.1"/>
    </source>
</evidence>
<organism evidence="1 2">
    <name type="scientific">Portunus trituberculatus</name>
    <name type="common">Swimming crab</name>
    <name type="synonym">Neptunus trituberculatus</name>
    <dbReference type="NCBI Taxonomy" id="210409"/>
    <lineage>
        <taxon>Eukaryota</taxon>
        <taxon>Metazoa</taxon>
        <taxon>Ecdysozoa</taxon>
        <taxon>Arthropoda</taxon>
        <taxon>Crustacea</taxon>
        <taxon>Multicrustacea</taxon>
        <taxon>Malacostraca</taxon>
        <taxon>Eumalacostraca</taxon>
        <taxon>Eucarida</taxon>
        <taxon>Decapoda</taxon>
        <taxon>Pleocyemata</taxon>
        <taxon>Brachyura</taxon>
        <taxon>Eubrachyura</taxon>
        <taxon>Portunoidea</taxon>
        <taxon>Portunidae</taxon>
        <taxon>Portuninae</taxon>
        <taxon>Portunus</taxon>
    </lineage>
</organism>
<gene>
    <name evidence="1" type="ORF">E2C01_094912</name>
</gene>
<proteinExistence type="predicted"/>
<protein>
    <submittedName>
        <fullName evidence="1">Uncharacterized protein</fullName>
    </submittedName>
</protein>
<name>A0A5B7JYV0_PORTR</name>
<reference evidence="1 2" key="1">
    <citation type="submission" date="2019-05" db="EMBL/GenBank/DDBJ databases">
        <title>Another draft genome of Portunus trituberculatus and its Hox gene families provides insights of decapod evolution.</title>
        <authorList>
            <person name="Jeong J.-H."/>
            <person name="Song I."/>
            <person name="Kim S."/>
            <person name="Choi T."/>
            <person name="Kim D."/>
            <person name="Ryu S."/>
            <person name="Kim W."/>
        </authorList>
    </citation>
    <scope>NUCLEOTIDE SEQUENCE [LARGE SCALE GENOMIC DNA]</scope>
    <source>
        <tissue evidence="1">Muscle</tissue>
    </source>
</reference>
<dbReference type="AlphaFoldDB" id="A0A5B7JYV0"/>
<evidence type="ECO:0000313" key="2">
    <source>
        <dbReference type="Proteomes" id="UP000324222"/>
    </source>
</evidence>
<dbReference type="EMBL" id="VSRR010118621">
    <property type="protein sequence ID" value="MPC99496.1"/>
    <property type="molecule type" value="Genomic_DNA"/>
</dbReference>
<sequence>MKSFTPVVKEPRRGSYCWAATWEALRGTEPTTPPFHLFPISTSPRSYFLVSLSSPLQPTSPLSLPSSCFPAPQHALSPWPVPPRYLDVLVVQKDKWIEEFIFAKRLQF</sequence>
<comment type="caution">
    <text evidence="1">The sequence shown here is derived from an EMBL/GenBank/DDBJ whole genome shotgun (WGS) entry which is preliminary data.</text>
</comment>